<keyword evidence="2" id="KW-0614">Plasmid</keyword>
<reference evidence="1" key="3">
    <citation type="submission" date="2023-12" db="EMBL/GenBank/DDBJ databases">
        <authorList>
            <person name="Sun Q."/>
            <person name="Inoue M."/>
        </authorList>
    </citation>
    <scope>NUCLEOTIDE SEQUENCE</scope>
    <source>
        <strain evidence="1">JCM 12289</strain>
    </source>
</reference>
<gene>
    <name evidence="1" type="ORF">GCM10008985_05270</name>
    <name evidence="2" type="ORF">MUK72_17020</name>
</gene>
<dbReference type="EMBL" id="CP095007">
    <property type="protein sequence ID" value="UOO96914.1"/>
    <property type="molecule type" value="Genomic_DNA"/>
</dbReference>
<dbReference type="KEGG" id="hdo:MUK72_17020"/>
<dbReference type="Proteomes" id="UP000830542">
    <property type="component" value="Plasmid unnamed2"/>
</dbReference>
<organism evidence="1 4">
    <name type="scientific">Halococcus dombrowskii</name>
    <dbReference type="NCBI Taxonomy" id="179637"/>
    <lineage>
        <taxon>Archaea</taxon>
        <taxon>Methanobacteriati</taxon>
        <taxon>Methanobacteriota</taxon>
        <taxon>Stenosarchaea group</taxon>
        <taxon>Halobacteria</taxon>
        <taxon>Halobacteriales</taxon>
        <taxon>Halococcaceae</taxon>
        <taxon>Halococcus</taxon>
    </lineage>
</organism>
<evidence type="ECO:0000313" key="1">
    <source>
        <dbReference type="EMBL" id="GAA0452544.1"/>
    </source>
</evidence>
<accession>A0AAV3SDK5</accession>
<dbReference type="RefSeq" id="WP_244706083.1">
    <property type="nucleotide sequence ID" value="NZ_CP095007.1"/>
</dbReference>
<dbReference type="Gene3D" id="3.10.28.10">
    <property type="entry name" value="Homing endonucleases"/>
    <property type="match status" value="1"/>
</dbReference>
<name>A0AAV3SDK5_HALDO</name>
<dbReference type="InterPro" id="IPR027434">
    <property type="entry name" value="Homing_endonucl"/>
</dbReference>
<sequence>MNSESSLDINFGKEYILGLIDHLSRPILEPYPMGGGYGLATELQISLRKSELLAGVIGQFLDRQDIQYRYDYGDSENGPRKMLIHNSEDIETLRDLGEGIYIQIAERLEYLVAVDREYGGKTIAGNEELFYQLYKPWTDMHPYWNSKKYTLDFFEDEFNIGTIDDIFDVPNPKYPESISTEYIAGAFDGAGMISLLINEQPVNNTGYGMAFNARITVTHPDIRIKPNFIRYLENHGLAPTISKREDRLNIQFNAINSVEKFIEEVGESTTYLYNLCELFYTQLIPAYKDQYHTTKEGFFDIVRAFEEVAPERPRAKYTTEFFEEKWDLEE</sequence>
<evidence type="ECO:0000313" key="4">
    <source>
        <dbReference type="Proteomes" id="UP001500962"/>
    </source>
</evidence>
<protein>
    <submittedName>
        <fullName evidence="1">Uncharacterized protein</fullName>
    </submittedName>
</protein>
<evidence type="ECO:0000313" key="2">
    <source>
        <dbReference type="EMBL" id="UOO96914.1"/>
    </source>
</evidence>
<dbReference type="AlphaFoldDB" id="A0AAV3SDK5"/>
<evidence type="ECO:0000313" key="3">
    <source>
        <dbReference type="Proteomes" id="UP000830542"/>
    </source>
</evidence>
<proteinExistence type="predicted"/>
<dbReference type="EMBL" id="BAAADN010000008">
    <property type="protein sequence ID" value="GAA0452544.1"/>
    <property type="molecule type" value="Genomic_DNA"/>
</dbReference>
<reference evidence="2" key="2">
    <citation type="submission" date="2022-04" db="EMBL/GenBank/DDBJ databases">
        <title>Sequencing and genomic assembly of Halococcus dombrowskii.</title>
        <authorList>
            <person name="Lim S.W."/>
            <person name="MacLea K.S."/>
        </authorList>
    </citation>
    <scope>NUCLEOTIDE SEQUENCE</scope>
    <source>
        <strain evidence="2">H4</strain>
        <plasmid evidence="2">unnamed2</plasmid>
    </source>
</reference>
<dbReference type="Proteomes" id="UP001500962">
    <property type="component" value="Unassembled WGS sequence"/>
</dbReference>
<geneLocation type="plasmid" evidence="2 3">
    <name>unnamed2</name>
</geneLocation>
<reference evidence="1" key="1">
    <citation type="journal article" date="2014" name="Int. J. Syst. Evol. Microbiol.">
        <title>Complete genome sequence of Corynebacterium casei LMG S-19264T (=DSM 44701T), isolated from a smear-ripened cheese.</title>
        <authorList>
            <consortium name="US DOE Joint Genome Institute (JGI-PGF)"/>
            <person name="Walter F."/>
            <person name="Albersmeier A."/>
            <person name="Kalinowski J."/>
            <person name="Ruckert C."/>
        </authorList>
    </citation>
    <scope>NUCLEOTIDE SEQUENCE</scope>
    <source>
        <strain evidence="1">JCM 12289</strain>
    </source>
</reference>
<keyword evidence="3" id="KW-1185">Reference proteome</keyword>
<dbReference type="GeneID" id="71763586"/>